<evidence type="ECO:0000256" key="9">
    <source>
        <dbReference type="PROSITE-ProRule" id="PRU01248"/>
    </source>
</evidence>
<keyword evidence="2" id="KW-0963">Cytoplasm</keyword>
<proteinExistence type="predicted"/>
<evidence type="ECO:0000256" key="8">
    <source>
        <dbReference type="ARBA" id="ARBA00023306"/>
    </source>
</evidence>
<comment type="subcellular location">
    <subcellularLocation>
        <location evidence="1">Cytoplasm</location>
    </subcellularLocation>
</comment>
<dbReference type="CDD" id="cd00397">
    <property type="entry name" value="DNA_BRE_C"/>
    <property type="match status" value="1"/>
</dbReference>
<dbReference type="Pfam" id="PF02899">
    <property type="entry name" value="Phage_int_SAM_1"/>
    <property type="match status" value="1"/>
</dbReference>
<evidence type="ECO:0000259" key="11">
    <source>
        <dbReference type="PROSITE" id="PS51900"/>
    </source>
</evidence>
<dbReference type="GO" id="GO:0005737">
    <property type="term" value="C:cytoplasm"/>
    <property type="evidence" value="ECO:0007669"/>
    <property type="project" value="UniProtKB-SubCell"/>
</dbReference>
<evidence type="ECO:0000256" key="5">
    <source>
        <dbReference type="ARBA" id="ARBA00022908"/>
    </source>
</evidence>
<keyword evidence="8" id="KW-0131">Cell cycle</keyword>
<name>A0A0G1UAL6_9BACT</name>
<evidence type="ECO:0000313" key="13">
    <source>
        <dbReference type="Proteomes" id="UP000034502"/>
    </source>
</evidence>
<evidence type="ECO:0000256" key="2">
    <source>
        <dbReference type="ARBA" id="ARBA00022490"/>
    </source>
</evidence>
<dbReference type="InterPro" id="IPR013762">
    <property type="entry name" value="Integrase-like_cat_sf"/>
</dbReference>
<dbReference type="Gene3D" id="1.10.150.130">
    <property type="match status" value="1"/>
</dbReference>
<dbReference type="PROSITE" id="PS51898">
    <property type="entry name" value="TYR_RECOMBINASE"/>
    <property type="match status" value="1"/>
</dbReference>
<dbReference type="AlphaFoldDB" id="A0A0G1UAL6"/>
<keyword evidence="3" id="KW-0132">Cell division</keyword>
<dbReference type="GO" id="GO:0003677">
    <property type="term" value="F:DNA binding"/>
    <property type="evidence" value="ECO:0007669"/>
    <property type="project" value="UniProtKB-UniRule"/>
</dbReference>
<dbReference type="Gene3D" id="1.10.443.10">
    <property type="entry name" value="Intergrase catalytic core"/>
    <property type="match status" value="1"/>
</dbReference>
<accession>A0A0G1UAL6</accession>
<dbReference type="PROSITE" id="PS51900">
    <property type="entry name" value="CB"/>
    <property type="match status" value="1"/>
</dbReference>
<feature type="domain" description="Core-binding (CB)" evidence="11">
    <location>
        <begin position="8"/>
        <end position="93"/>
    </location>
</feature>
<protein>
    <submittedName>
        <fullName evidence="12">Tyrosine recombinase XerC, integrase/recombinase XerC</fullName>
    </submittedName>
</protein>
<dbReference type="InterPro" id="IPR004107">
    <property type="entry name" value="Integrase_SAM-like_N"/>
</dbReference>
<dbReference type="InterPro" id="IPR011010">
    <property type="entry name" value="DNA_brk_join_enz"/>
</dbReference>
<evidence type="ECO:0000256" key="3">
    <source>
        <dbReference type="ARBA" id="ARBA00022618"/>
    </source>
</evidence>
<evidence type="ECO:0000256" key="7">
    <source>
        <dbReference type="ARBA" id="ARBA00023172"/>
    </source>
</evidence>
<dbReference type="PANTHER" id="PTHR30349">
    <property type="entry name" value="PHAGE INTEGRASE-RELATED"/>
    <property type="match status" value="1"/>
</dbReference>
<feature type="domain" description="Tyr recombinase" evidence="10">
    <location>
        <begin position="114"/>
        <end position="286"/>
    </location>
</feature>
<keyword evidence="5" id="KW-0229">DNA integration</keyword>
<dbReference type="SUPFAM" id="SSF56349">
    <property type="entry name" value="DNA breaking-rejoining enzymes"/>
    <property type="match status" value="1"/>
</dbReference>
<dbReference type="Proteomes" id="UP000034502">
    <property type="component" value="Unassembled WGS sequence"/>
</dbReference>
<dbReference type="EMBL" id="LCNU01000031">
    <property type="protein sequence ID" value="KKU63173.1"/>
    <property type="molecule type" value="Genomic_DNA"/>
</dbReference>
<dbReference type="Pfam" id="PF00589">
    <property type="entry name" value="Phage_integrase"/>
    <property type="match status" value="1"/>
</dbReference>
<reference evidence="12 13" key="1">
    <citation type="journal article" date="2015" name="Nature">
        <title>rRNA introns, odd ribosomes, and small enigmatic genomes across a large radiation of phyla.</title>
        <authorList>
            <person name="Brown C.T."/>
            <person name="Hug L.A."/>
            <person name="Thomas B.C."/>
            <person name="Sharon I."/>
            <person name="Castelle C.J."/>
            <person name="Singh A."/>
            <person name="Wilkins M.J."/>
            <person name="Williams K.H."/>
            <person name="Banfield J.F."/>
        </authorList>
    </citation>
    <scope>NUCLEOTIDE SEQUENCE [LARGE SCALE GENOMIC DNA]</scope>
</reference>
<evidence type="ECO:0000259" key="10">
    <source>
        <dbReference type="PROSITE" id="PS51898"/>
    </source>
</evidence>
<dbReference type="GO" id="GO:0006310">
    <property type="term" value="P:DNA recombination"/>
    <property type="evidence" value="ECO:0007669"/>
    <property type="project" value="UniProtKB-KW"/>
</dbReference>
<keyword evidence="7" id="KW-0233">DNA recombination</keyword>
<dbReference type="GO" id="GO:0007059">
    <property type="term" value="P:chromosome segregation"/>
    <property type="evidence" value="ECO:0007669"/>
    <property type="project" value="UniProtKB-KW"/>
</dbReference>
<dbReference type="GO" id="GO:0051301">
    <property type="term" value="P:cell division"/>
    <property type="evidence" value="ECO:0007669"/>
    <property type="project" value="UniProtKB-KW"/>
</dbReference>
<evidence type="ECO:0000256" key="4">
    <source>
        <dbReference type="ARBA" id="ARBA00022829"/>
    </source>
</evidence>
<dbReference type="InterPro" id="IPR002104">
    <property type="entry name" value="Integrase_catalytic"/>
</dbReference>
<evidence type="ECO:0000256" key="1">
    <source>
        <dbReference type="ARBA" id="ARBA00004496"/>
    </source>
</evidence>
<organism evidence="12 13">
    <name type="scientific">Candidatus Amesbacteria bacterium GW2011_GWC1_47_15</name>
    <dbReference type="NCBI Taxonomy" id="1618364"/>
    <lineage>
        <taxon>Bacteria</taxon>
        <taxon>Candidatus Amesiibacteriota</taxon>
    </lineage>
</organism>
<evidence type="ECO:0000313" key="12">
    <source>
        <dbReference type="EMBL" id="KKU63173.1"/>
    </source>
</evidence>
<dbReference type="GO" id="GO:0015074">
    <property type="term" value="P:DNA integration"/>
    <property type="evidence" value="ECO:0007669"/>
    <property type="project" value="UniProtKB-KW"/>
</dbReference>
<comment type="caution">
    <text evidence="12">The sequence shown here is derived from an EMBL/GenBank/DDBJ whole genome shotgun (WGS) entry which is preliminary data.</text>
</comment>
<gene>
    <name evidence="12" type="ORF">UX86_C0031G0003</name>
</gene>
<dbReference type="STRING" id="1618364.UX86_C0031G0003"/>
<dbReference type="PANTHER" id="PTHR30349:SF77">
    <property type="entry name" value="TYROSINE RECOMBINASE XERC"/>
    <property type="match status" value="1"/>
</dbReference>
<dbReference type="InterPro" id="IPR050090">
    <property type="entry name" value="Tyrosine_recombinase_XerCD"/>
</dbReference>
<keyword evidence="4" id="KW-0159">Chromosome partition</keyword>
<evidence type="ECO:0000256" key="6">
    <source>
        <dbReference type="ARBA" id="ARBA00023125"/>
    </source>
</evidence>
<keyword evidence="6 9" id="KW-0238">DNA-binding</keyword>
<dbReference type="InterPro" id="IPR044068">
    <property type="entry name" value="CB"/>
</dbReference>
<sequence>MSDLPEPVSFHTALEKFLDHLRSQKRSTATTIAYGSDLEQLKKHLDERRITQATTVRTEHLETYVEYLATQNYTPKSISRKINSLKTFFKFLHREKIVPENPAHPLTHPKYETKPPHILTPAEVQSLRDAARLDIRISAIVELLLQTGMRISELANLRVEDIRKNEIHIGVLENNPARTIPVSRSASVAVQNYLAVRPKVTDPHLFVTKTGRPLLVRNIRTSIDRYFKKAGVKDAKVNDLRHTFIAHQLRQGVDPELIHKHVGHRRLTSTQKYLEYITVDVVETHTRLSEL</sequence>
<dbReference type="InterPro" id="IPR010998">
    <property type="entry name" value="Integrase_recombinase_N"/>
</dbReference>